<keyword evidence="1" id="KW-0472">Membrane</keyword>
<sequence>KGRGARTRRPGQACCHFALVGAPSSPACSHGGKGRVWVVAEGVGGLQRQRLDAVRQQAAGRIVIFIGEIQLVGAWLLNWGNKPALGGSSSTGILALRGEEAVGLGDDMKYLSEPSSSML</sequence>
<evidence type="ECO:0000256" key="1">
    <source>
        <dbReference type="SAM" id="Phobius"/>
    </source>
</evidence>
<accession>A0A087XKY0</accession>
<name>A0A087XKY0_POEFO</name>
<dbReference type="Proteomes" id="UP000028760">
    <property type="component" value="Unassembled WGS sequence"/>
</dbReference>
<reference evidence="2" key="3">
    <citation type="submission" date="2025-09" db="UniProtKB">
        <authorList>
            <consortium name="Ensembl"/>
        </authorList>
    </citation>
    <scope>IDENTIFICATION</scope>
</reference>
<dbReference type="AlphaFoldDB" id="A0A087XKY0"/>
<evidence type="ECO:0000313" key="2">
    <source>
        <dbReference type="Ensembl" id="ENSPFOP00000006433.1"/>
    </source>
</evidence>
<proteinExistence type="predicted"/>
<keyword evidence="1" id="KW-0812">Transmembrane</keyword>
<keyword evidence="1" id="KW-1133">Transmembrane helix</keyword>
<protein>
    <submittedName>
        <fullName evidence="2">Uncharacterized protein</fullName>
    </submittedName>
</protein>
<dbReference type="Ensembl" id="ENSPFOT00000006444.1">
    <property type="protein sequence ID" value="ENSPFOP00000006433.1"/>
    <property type="gene ID" value="ENSPFOG00000006512.1"/>
</dbReference>
<organism evidence="2 3">
    <name type="scientific">Poecilia formosa</name>
    <name type="common">Amazon molly</name>
    <name type="synonym">Limia formosa</name>
    <dbReference type="NCBI Taxonomy" id="48698"/>
    <lineage>
        <taxon>Eukaryota</taxon>
        <taxon>Metazoa</taxon>
        <taxon>Chordata</taxon>
        <taxon>Craniata</taxon>
        <taxon>Vertebrata</taxon>
        <taxon>Euteleostomi</taxon>
        <taxon>Actinopterygii</taxon>
        <taxon>Neopterygii</taxon>
        <taxon>Teleostei</taxon>
        <taxon>Neoteleostei</taxon>
        <taxon>Acanthomorphata</taxon>
        <taxon>Ovalentaria</taxon>
        <taxon>Atherinomorphae</taxon>
        <taxon>Cyprinodontiformes</taxon>
        <taxon>Poeciliidae</taxon>
        <taxon>Poeciliinae</taxon>
        <taxon>Poecilia</taxon>
    </lineage>
</organism>
<dbReference type="EMBL" id="AYCK01008869">
    <property type="status" value="NOT_ANNOTATED_CDS"/>
    <property type="molecule type" value="Genomic_DNA"/>
</dbReference>
<evidence type="ECO:0000313" key="3">
    <source>
        <dbReference type="Proteomes" id="UP000028760"/>
    </source>
</evidence>
<keyword evidence="3" id="KW-1185">Reference proteome</keyword>
<reference evidence="3" key="1">
    <citation type="submission" date="2013-10" db="EMBL/GenBank/DDBJ databases">
        <authorList>
            <person name="Schartl M."/>
            <person name="Warren W."/>
        </authorList>
    </citation>
    <scope>NUCLEOTIDE SEQUENCE [LARGE SCALE GENOMIC DNA]</scope>
    <source>
        <strain evidence="3">female</strain>
    </source>
</reference>
<reference evidence="2" key="2">
    <citation type="submission" date="2025-08" db="UniProtKB">
        <authorList>
            <consortium name="Ensembl"/>
        </authorList>
    </citation>
    <scope>IDENTIFICATION</scope>
</reference>
<feature type="transmembrane region" description="Helical" evidence="1">
    <location>
        <begin position="58"/>
        <end position="77"/>
    </location>
</feature>